<feature type="compositionally biased region" description="Basic and acidic residues" evidence="2">
    <location>
        <begin position="672"/>
        <end position="683"/>
    </location>
</feature>
<feature type="compositionally biased region" description="Polar residues" evidence="2">
    <location>
        <begin position="684"/>
        <end position="694"/>
    </location>
</feature>
<dbReference type="AlphaFoldDB" id="A0A0J7KC81"/>
<accession>A0A0J7KC81</accession>
<evidence type="ECO:0000256" key="1">
    <source>
        <dbReference type="SAM" id="Coils"/>
    </source>
</evidence>
<feature type="compositionally biased region" description="Low complexity" evidence="2">
    <location>
        <begin position="375"/>
        <end position="385"/>
    </location>
</feature>
<feature type="compositionally biased region" description="Basic residues" evidence="2">
    <location>
        <begin position="453"/>
        <end position="464"/>
    </location>
</feature>
<evidence type="ECO:0000313" key="4">
    <source>
        <dbReference type="Proteomes" id="UP000036403"/>
    </source>
</evidence>
<gene>
    <name evidence="3" type="ORF">RF55_12606</name>
</gene>
<organism evidence="3 4">
    <name type="scientific">Lasius niger</name>
    <name type="common">Black garden ant</name>
    <dbReference type="NCBI Taxonomy" id="67767"/>
    <lineage>
        <taxon>Eukaryota</taxon>
        <taxon>Metazoa</taxon>
        <taxon>Ecdysozoa</taxon>
        <taxon>Arthropoda</taxon>
        <taxon>Hexapoda</taxon>
        <taxon>Insecta</taxon>
        <taxon>Pterygota</taxon>
        <taxon>Neoptera</taxon>
        <taxon>Endopterygota</taxon>
        <taxon>Hymenoptera</taxon>
        <taxon>Apocrita</taxon>
        <taxon>Aculeata</taxon>
        <taxon>Formicoidea</taxon>
        <taxon>Formicidae</taxon>
        <taxon>Formicinae</taxon>
        <taxon>Lasius</taxon>
        <taxon>Lasius</taxon>
    </lineage>
</organism>
<feature type="compositionally biased region" description="Low complexity" evidence="2">
    <location>
        <begin position="262"/>
        <end position="272"/>
    </location>
</feature>
<keyword evidence="1" id="KW-0175">Coiled coil</keyword>
<feature type="compositionally biased region" description="Basic and acidic residues" evidence="2">
    <location>
        <begin position="200"/>
        <end position="214"/>
    </location>
</feature>
<feature type="region of interest" description="Disordered" evidence="2">
    <location>
        <begin position="630"/>
        <end position="694"/>
    </location>
</feature>
<dbReference type="Proteomes" id="UP000036403">
    <property type="component" value="Unassembled WGS sequence"/>
</dbReference>
<feature type="coiled-coil region" evidence="1">
    <location>
        <begin position="571"/>
        <end position="605"/>
    </location>
</feature>
<dbReference type="EMBL" id="LBMM01009628">
    <property type="protein sequence ID" value="KMQ87983.1"/>
    <property type="molecule type" value="Genomic_DNA"/>
</dbReference>
<evidence type="ECO:0000313" key="3">
    <source>
        <dbReference type="EMBL" id="KMQ87983.1"/>
    </source>
</evidence>
<feature type="compositionally biased region" description="Polar residues" evidence="2">
    <location>
        <begin position="237"/>
        <end position="246"/>
    </location>
</feature>
<dbReference type="PaxDb" id="67767-A0A0J7KC81"/>
<name>A0A0J7KC81_LASNI</name>
<evidence type="ECO:0000256" key="2">
    <source>
        <dbReference type="SAM" id="MobiDB-lite"/>
    </source>
</evidence>
<proteinExistence type="predicted"/>
<keyword evidence="4" id="KW-1185">Reference proteome</keyword>
<comment type="caution">
    <text evidence="3">The sequence shown here is derived from an EMBL/GenBank/DDBJ whole genome shotgun (WGS) entry which is preliminary data.</text>
</comment>
<feature type="compositionally biased region" description="Basic residues" evidence="2">
    <location>
        <begin position="414"/>
        <end position="428"/>
    </location>
</feature>
<feature type="region of interest" description="Disordered" evidence="2">
    <location>
        <begin position="200"/>
        <end position="290"/>
    </location>
</feature>
<feature type="compositionally biased region" description="Basic residues" evidence="2">
    <location>
        <begin position="354"/>
        <end position="364"/>
    </location>
</feature>
<feature type="compositionally biased region" description="Basic and acidic residues" evidence="2">
    <location>
        <begin position="278"/>
        <end position="290"/>
    </location>
</feature>
<protein>
    <submittedName>
        <fullName evidence="3">Uncharacterized protein</fullName>
    </submittedName>
</protein>
<sequence>MIFPGIRKVIFYVLASLEDGAPPDYQDSVSRAVRALSVHVDKLFSTAVTMELDRNFLAAKVDWQNNYILDLHSKIKALKSLPNSSSVSTVINEGLSLSLISLGGIDCSPSIVRGDDVISTQDLTLSRLSLPIALSEEQPDKDLDDNLLVEEILRIEDSIVRINSEISSKTASLLEMDAAAESALTNIIAPKGHGVNWQDFDRAGRARRRSEANRPRGGSTRISGQTTHAMEMDNENEINLPSQGFRSPSDRREGPTVPEVPPSSSGEGPTSSLPTGEEFERATVETEAEKDPLELTFVDCLSAMEAVPRLHQETSVAASTPTTGTKRKAKKVSPDAFSEDEPGTSGTQRAPRVILRKLRTRKRKPIEVDDRVEEISSASVSADSDWVMEREEGANEDSELEITGTQQLDAGSARKLRPKKKAPIRRSSSKSSTRKDSDLETAPKANTSQGSNKGKRKSRVRRKSLTSSEDEDEDSNFAPEELRAMGATAAGSLGLECINDVESERKNSPNINGQVSGRMKKKLKRAKKIINTLVYKAEASGDPALLRLKNRELTDEVQTLKLNEVVIKRELEDMRSLVDTLRREISDLMDRVEEAEEDRRKSRESQRIMLWRHKKEKGETVCESLSLLMDDPPTKAVSNRSKMDTPPVESSTKGIVEESKPSLSSQPTLSSSKDRNMEGKTREINSQIRNCQIT</sequence>
<feature type="compositionally biased region" description="Polar residues" evidence="2">
    <location>
        <begin position="313"/>
        <end position="324"/>
    </location>
</feature>
<reference evidence="3 4" key="1">
    <citation type="submission" date="2015-04" db="EMBL/GenBank/DDBJ databases">
        <title>Lasius niger genome sequencing.</title>
        <authorList>
            <person name="Konorov E.A."/>
            <person name="Nikitin M.A."/>
            <person name="Kirill M.V."/>
            <person name="Chang P."/>
        </authorList>
    </citation>
    <scope>NUCLEOTIDE SEQUENCE [LARGE SCALE GENOMIC DNA]</scope>
    <source>
        <tissue evidence="3">Whole</tissue>
    </source>
</reference>
<feature type="compositionally biased region" description="Low complexity" evidence="2">
    <location>
        <begin position="661"/>
        <end position="671"/>
    </location>
</feature>
<feature type="region of interest" description="Disordered" evidence="2">
    <location>
        <begin position="309"/>
        <end position="478"/>
    </location>
</feature>